<keyword evidence="5 6" id="KW-0472">Membrane</keyword>
<proteinExistence type="predicted"/>
<keyword evidence="4 6" id="KW-1133">Transmembrane helix</keyword>
<reference evidence="8 9" key="1">
    <citation type="submission" date="2020-08" db="EMBL/GenBank/DDBJ databases">
        <title>Genomic Encyclopedia of Type Strains, Phase IV (KMG-IV): sequencing the most valuable type-strain genomes for metagenomic binning, comparative biology and taxonomic classification.</title>
        <authorList>
            <person name="Goeker M."/>
        </authorList>
    </citation>
    <scope>NUCLEOTIDE SEQUENCE [LARGE SCALE GENOMIC DNA]</scope>
    <source>
        <strain evidence="8 9">DSM 14552</strain>
    </source>
</reference>
<dbReference type="GO" id="GO:0005886">
    <property type="term" value="C:plasma membrane"/>
    <property type="evidence" value="ECO:0007669"/>
    <property type="project" value="UniProtKB-SubCell"/>
</dbReference>
<feature type="transmembrane region" description="Helical" evidence="6">
    <location>
        <begin position="193"/>
        <end position="214"/>
    </location>
</feature>
<feature type="transmembrane region" description="Helical" evidence="6">
    <location>
        <begin position="42"/>
        <end position="61"/>
    </location>
</feature>
<evidence type="ECO:0000256" key="3">
    <source>
        <dbReference type="ARBA" id="ARBA00022692"/>
    </source>
</evidence>
<dbReference type="RefSeq" id="WP_183614111.1">
    <property type="nucleotide sequence ID" value="NZ_JACICY010000007.1"/>
</dbReference>
<sequence>MEPAGLIASRFAMLAALLLLAGLPLHAITLKNRFESASPRRRLVMGGLAFVAAAASVWWALESVAAMAGTSLATLDEQTFTAVLAATPLGAVMTWRLTALAAVIIAMIVPIRALRHVVAAVAGAVALVTAVWTGHAGASEGAWGTIHRLADAVHLLAAATWLGALAGFVLGAFAESSVAKTQALADFARTGSVVVALLVLSGIINALAITGWPMPLWSGWSALLGLKLGLFAAMLALAGVNRWRITPALKRGEPGALPHLRRSLMVEFALGLVVVGIVALLGVLDPSA</sequence>
<dbReference type="PANTHER" id="PTHR34820">
    <property type="entry name" value="INNER MEMBRANE PROTEIN YEBZ"/>
    <property type="match status" value="1"/>
</dbReference>
<dbReference type="EMBL" id="JACICY010000007">
    <property type="protein sequence ID" value="MBB3861602.1"/>
    <property type="molecule type" value="Genomic_DNA"/>
</dbReference>
<feature type="transmembrane region" description="Helical" evidence="6">
    <location>
        <begin position="264"/>
        <end position="284"/>
    </location>
</feature>
<feature type="transmembrane region" description="Helical" evidence="6">
    <location>
        <begin position="220"/>
        <end position="243"/>
    </location>
</feature>
<feature type="domain" description="Copper resistance protein D" evidence="7">
    <location>
        <begin position="182"/>
        <end position="281"/>
    </location>
</feature>
<feature type="transmembrane region" description="Helical" evidence="6">
    <location>
        <begin position="113"/>
        <end position="132"/>
    </location>
</feature>
<dbReference type="Proteomes" id="UP000562395">
    <property type="component" value="Unassembled WGS sequence"/>
</dbReference>
<evidence type="ECO:0000256" key="2">
    <source>
        <dbReference type="ARBA" id="ARBA00022475"/>
    </source>
</evidence>
<keyword evidence="2" id="KW-1003">Cell membrane</keyword>
<protein>
    <submittedName>
        <fullName evidence="8">Putative copper resistance protein D</fullName>
    </submittedName>
</protein>
<dbReference type="Pfam" id="PF05425">
    <property type="entry name" value="CopD"/>
    <property type="match status" value="1"/>
</dbReference>
<dbReference type="InterPro" id="IPR047689">
    <property type="entry name" value="CopD"/>
</dbReference>
<keyword evidence="9" id="KW-1185">Reference proteome</keyword>
<dbReference type="PANTHER" id="PTHR34820:SF4">
    <property type="entry name" value="INNER MEMBRANE PROTEIN YEBZ"/>
    <property type="match status" value="1"/>
</dbReference>
<gene>
    <name evidence="8" type="ORF">GGQ88_002890</name>
</gene>
<dbReference type="InterPro" id="IPR032694">
    <property type="entry name" value="CopC/D"/>
</dbReference>
<feature type="transmembrane region" description="Helical" evidence="6">
    <location>
        <begin position="6"/>
        <end position="30"/>
    </location>
</feature>
<keyword evidence="3 6" id="KW-0812">Transmembrane</keyword>
<evidence type="ECO:0000259" key="7">
    <source>
        <dbReference type="Pfam" id="PF05425"/>
    </source>
</evidence>
<evidence type="ECO:0000256" key="1">
    <source>
        <dbReference type="ARBA" id="ARBA00004651"/>
    </source>
</evidence>
<evidence type="ECO:0000256" key="4">
    <source>
        <dbReference type="ARBA" id="ARBA00022989"/>
    </source>
</evidence>
<dbReference type="AlphaFoldDB" id="A0A7W6EWQ4"/>
<evidence type="ECO:0000313" key="9">
    <source>
        <dbReference type="Proteomes" id="UP000562395"/>
    </source>
</evidence>
<name>A0A7W6EWQ4_9SPHN</name>
<feature type="transmembrane region" description="Helical" evidence="6">
    <location>
        <begin position="152"/>
        <end position="173"/>
    </location>
</feature>
<evidence type="ECO:0000256" key="5">
    <source>
        <dbReference type="ARBA" id="ARBA00023136"/>
    </source>
</evidence>
<evidence type="ECO:0000313" key="8">
    <source>
        <dbReference type="EMBL" id="MBB3861602.1"/>
    </source>
</evidence>
<accession>A0A7W6EWQ4</accession>
<comment type="caution">
    <text evidence="8">The sequence shown here is derived from an EMBL/GenBank/DDBJ whole genome shotgun (WGS) entry which is preliminary data.</text>
</comment>
<feature type="transmembrane region" description="Helical" evidence="6">
    <location>
        <begin position="81"/>
        <end position="106"/>
    </location>
</feature>
<dbReference type="GO" id="GO:0006825">
    <property type="term" value="P:copper ion transport"/>
    <property type="evidence" value="ECO:0007669"/>
    <property type="project" value="InterPro"/>
</dbReference>
<dbReference type="NCBIfam" id="NF033808">
    <property type="entry name" value="copper_CopD"/>
    <property type="match status" value="1"/>
</dbReference>
<dbReference type="InterPro" id="IPR008457">
    <property type="entry name" value="Cu-R_CopD_dom"/>
</dbReference>
<comment type="subcellular location">
    <subcellularLocation>
        <location evidence="1">Cell membrane</location>
        <topology evidence="1">Multi-pass membrane protein</topology>
    </subcellularLocation>
</comment>
<organism evidence="8 9">
    <name type="scientific">Novosphingobium hassiacum</name>
    <dbReference type="NCBI Taxonomy" id="173676"/>
    <lineage>
        <taxon>Bacteria</taxon>
        <taxon>Pseudomonadati</taxon>
        <taxon>Pseudomonadota</taxon>
        <taxon>Alphaproteobacteria</taxon>
        <taxon>Sphingomonadales</taxon>
        <taxon>Sphingomonadaceae</taxon>
        <taxon>Novosphingobium</taxon>
    </lineage>
</organism>
<evidence type="ECO:0000256" key="6">
    <source>
        <dbReference type="SAM" id="Phobius"/>
    </source>
</evidence>